<dbReference type="NCBIfam" id="TIGR01536">
    <property type="entry name" value="asn_synth_AEB"/>
    <property type="match status" value="1"/>
</dbReference>
<dbReference type="EC" id="6.3.5.4" evidence="3"/>
<dbReference type="InterPro" id="IPR033738">
    <property type="entry name" value="AsnB_N"/>
</dbReference>
<evidence type="ECO:0000256" key="4">
    <source>
        <dbReference type="ARBA" id="ARBA00022741"/>
    </source>
</evidence>
<sequence>MCGIAGFWSKAGGLLDATPMADALLHRGPDAGGAWSDPEGGIALSHRRLAIIDLSPAGAQPMASPDGRFVIVFNGEIYNHLDLRTELEQAGPIPWQGHSDTETLVHGIVRWGLEATLQRAVGMFALAVWDRQERTLALARDRIGEKPLFYGWGRDGLIFGSELKALRQAPGFDNVVNPDTLSLYLRFNYVPAPWSILTDIYKLEPGVIATFARDALDGAPPAPPVADGVAYRGITVRRYWSLAEVVAGGADDRMTEAEALSGLETRLSEAVRQQAIADVPVGAFLSGGVDSSAIVALMRNVTQAHVKTFTIGFAETGFDEAPYARAVAEHLGTDHHEMYVGAEDVRDVIPDLARIYDEPFADSSQIPTVLLSRLTRQSVTVALSGDAGDELFCGYNRYLISRRTWDRAARIPGPVRRRLGKALTSVSPSRWDSLTTLPAVPNISQLGDKIHKVGRMLQTPLGIADIYRASSEEWAGRLPLASAARLAAGIDTPPMLRDTAQEQMMHWDMMSYLPNDILVKVDRAAMSASLETRVPLLDHRVVEQAWATPLEFKMRGGQGKWALRQILYRYVPKALIERPKAGFAIPIGTWLRGPLHDWAEDLLSARALAEQPALDAAAIRQRWAEHQAGTHDRTASLWGVLMFQAWAREWERPLSA</sequence>
<dbReference type="InterPro" id="IPR017932">
    <property type="entry name" value="GATase_2_dom"/>
</dbReference>
<comment type="catalytic activity">
    <reaction evidence="7">
        <text>L-aspartate + L-glutamine + ATP + H2O = L-asparagine + L-glutamate + AMP + diphosphate + H(+)</text>
        <dbReference type="Rhea" id="RHEA:12228"/>
        <dbReference type="ChEBI" id="CHEBI:15377"/>
        <dbReference type="ChEBI" id="CHEBI:15378"/>
        <dbReference type="ChEBI" id="CHEBI:29985"/>
        <dbReference type="ChEBI" id="CHEBI:29991"/>
        <dbReference type="ChEBI" id="CHEBI:30616"/>
        <dbReference type="ChEBI" id="CHEBI:33019"/>
        <dbReference type="ChEBI" id="CHEBI:58048"/>
        <dbReference type="ChEBI" id="CHEBI:58359"/>
        <dbReference type="ChEBI" id="CHEBI:456215"/>
        <dbReference type="EC" id="6.3.5.4"/>
    </reaction>
</comment>
<evidence type="ECO:0000313" key="9">
    <source>
        <dbReference type="EMBL" id="MBC3941299.1"/>
    </source>
</evidence>
<protein>
    <recommendedName>
        <fullName evidence="3">asparagine synthase (glutamine-hydrolyzing)</fullName>
        <ecNumber evidence="3">6.3.5.4</ecNumber>
    </recommendedName>
</protein>
<dbReference type="Proteomes" id="UP000597613">
    <property type="component" value="Unassembled WGS sequence"/>
</dbReference>
<dbReference type="PANTHER" id="PTHR43284:SF1">
    <property type="entry name" value="ASPARAGINE SYNTHETASE"/>
    <property type="match status" value="1"/>
</dbReference>
<dbReference type="InterPro" id="IPR014729">
    <property type="entry name" value="Rossmann-like_a/b/a_fold"/>
</dbReference>
<keyword evidence="9" id="KW-0436">Ligase</keyword>
<evidence type="ECO:0000256" key="2">
    <source>
        <dbReference type="ARBA" id="ARBA00005752"/>
    </source>
</evidence>
<dbReference type="Pfam" id="PF00733">
    <property type="entry name" value="Asn_synthase"/>
    <property type="match status" value="1"/>
</dbReference>
<dbReference type="GO" id="GO:0004066">
    <property type="term" value="F:asparagine synthase (glutamine-hydrolyzing) activity"/>
    <property type="evidence" value="ECO:0007669"/>
    <property type="project" value="UniProtKB-EC"/>
</dbReference>
<dbReference type="PANTHER" id="PTHR43284">
    <property type="entry name" value="ASPARAGINE SYNTHETASE (GLUTAMINE-HYDROLYZING)"/>
    <property type="match status" value="1"/>
</dbReference>
<dbReference type="RefSeq" id="WP_187503068.1">
    <property type="nucleotide sequence ID" value="NZ_JACONT010000009.1"/>
</dbReference>
<proteinExistence type="inferred from homology"/>
<dbReference type="SUPFAM" id="SSF52402">
    <property type="entry name" value="Adenine nucleotide alpha hydrolases-like"/>
    <property type="match status" value="1"/>
</dbReference>
<name>A0ABR7ALF9_9SPHN</name>
<dbReference type="InterPro" id="IPR001962">
    <property type="entry name" value="Asn_synthase"/>
</dbReference>
<comment type="pathway">
    <text evidence="1">Amino-acid biosynthesis; L-asparagine biosynthesis; L-asparagine from L-aspartate (L-Gln route): step 1/1.</text>
</comment>
<dbReference type="PIRSF" id="PIRSF001589">
    <property type="entry name" value="Asn_synthetase_glu-h"/>
    <property type="match status" value="1"/>
</dbReference>
<keyword evidence="10" id="KW-1185">Reference proteome</keyword>
<gene>
    <name evidence="9" type="primary">asnB</name>
    <name evidence="9" type="ORF">H8S47_06305</name>
</gene>
<dbReference type="Gene3D" id="3.40.50.620">
    <property type="entry name" value="HUPs"/>
    <property type="match status" value="1"/>
</dbReference>
<evidence type="ECO:0000259" key="8">
    <source>
        <dbReference type="PROSITE" id="PS51278"/>
    </source>
</evidence>
<reference evidence="9 10" key="1">
    <citation type="submission" date="2020-08" db="EMBL/GenBank/DDBJ databases">
        <title>Putative novel bacterial strains isolated from necrotic wheat leaf tissues caused by Xanthomonas translucens.</title>
        <authorList>
            <person name="Tambong J.T."/>
        </authorList>
    </citation>
    <scope>NUCLEOTIDE SEQUENCE [LARGE SCALE GENOMIC DNA]</scope>
    <source>
        <strain evidence="10">DOAB 1063</strain>
    </source>
</reference>
<comment type="similarity">
    <text evidence="2">Belongs to the asparagine synthetase family.</text>
</comment>
<keyword evidence="5" id="KW-0067">ATP-binding</keyword>
<dbReference type="Pfam" id="PF13537">
    <property type="entry name" value="GATase_7"/>
    <property type="match status" value="1"/>
</dbReference>
<organism evidence="9 10">
    <name type="scientific">Sphingomonas albertensis</name>
    <dbReference type="NCBI Taxonomy" id="2762591"/>
    <lineage>
        <taxon>Bacteria</taxon>
        <taxon>Pseudomonadati</taxon>
        <taxon>Pseudomonadota</taxon>
        <taxon>Alphaproteobacteria</taxon>
        <taxon>Sphingomonadales</taxon>
        <taxon>Sphingomonadaceae</taxon>
        <taxon>Sphingomonas</taxon>
    </lineage>
</organism>
<dbReference type="InterPro" id="IPR029055">
    <property type="entry name" value="Ntn_hydrolases_N"/>
</dbReference>
<dbReference type="CDD" id="cd00712">
    <property type="entry name" value="AsnB"/>
    <property type="match status" value="1"/>
</dbReference>
<dbReference type="PROSITE" id="PS51278">
    <property type="entry name" value="GATASE_TYPE_2"/>
    <property type="match status" value="1"/>
</dbReference>
<comment type="caution">
    <text evidence="9">The sequence shown here is derived from an EMBL/GenBank/DDBJ whole genome shotgun (WGS) entry which is preliminary data.</text>
</comment>
<keyword evidence="4" id="KW-0547">Nucleotide-binding</keyword>
<dbReference type="InterPro" id="IPR051786">
    <property type="entry name" value="ASN_synthetase/amidase"/>
</dbReference>
<evidence type="ECO:0000313" key="10">
    <source>
        <dbReference type="Proteomes" id="UP000597613"/>
    </source>
</evidence>
<accession>A0ABR7ALF9</accession>
<dbReference type="Gene3D" id="3.60.20.10">
    <property type="entry name" value="Glutamine Phosphoribosylpyrophosphate, subunit 1, domain 1"/>
    <property type="match status" value="1"/>
</dbReference>
<dbReference type="SUPFAM" id="SSF56235">
    <property type="entry name" value="N-terminal nucleophile aminohydrolases (Ntn hydrolases)"/>
    <property type="match status" value="1"/>
</dbReference>
<dbReference type="EMBL" id="JACONT010000009">
    <property type="protein sequence ID" value="MBC3941299.1"/>
    <property type="molecule type" value="Genomic_DNA"/>
</dbReference>
<evidence type="ECO:0000256" key="6">
    <source>
        <dbReference type="ARBA" id="ARBA00022962"/>
    </source>
</evidence>
<dbReference type="InterPro" id="IPR006426">
    <property type="entry name" value="Asn_synth_AEB"/>
</dbReference>
<dbReference type="CDD" id="cd01991">
    <property type="entry name" value="Asn_synthase_B_C"/>
    <property type="match status" value="1"/>
</dbReference>
<evidence type="ECO:0000256" key="7">
    <source>
        <dbReference type="ARBA" id="ARBA00048741"/>
    </source>
</evidence>
<evidence type="ECO:0000256" key="5">
    <source>
        <dbReference type="ARBA" id="ARBA00022840"/>
    </source>
</evidence>
<feature type="domain" description="Glutamine amidotransferase type-2" evidence="8">
    <location>
        <begin position="2"/>
        <end position="214"/>
    </location>
</feature>
<keyword evidence="6" id="KW-0315">Glutamine amidotransferase</keyword>
<evidence type="ECO:0000256" key="1">
    <source>
        <dbReference type="ARBA" id="ARBA00005187"/>
    </source>
</evidence>
<evidence type="ECO:0000256" key="3">
    <source>
        <dbReference type="ARBA" id="ARBA00012737"/>
    </source>
</evidence>